<dbReference type="InterPro" id="IPR020556">
    <property type="entry name" value="Amidase_CS"/>
</dbReference>
<dbReference type="Proteomes" id="UP000184526">
    <property type="component" value="Unassembled WGS sequence"/>
</dbReference>
<dbReference type="Gene3D" id="3.90.1300.10">
    <property type="entry name" value="Amidase signature (AS) domain"/>
    <property type="match status" value="1"/>
</dbReference>
<keyword evidence="2 8" id="KW-0436">Ligase</keyword>
<evidence type="ECO:0000256" key="7">
    <source>
        <dbReference type="ARBA" id="ARBA00047407"/>
    </source>
</evidence>
<dbReference type="HAMAP" id="MF_00120">
    <property type="entry name" value="GatA"/>
    <property type="match status" value="1"/>
</dbReference>
<proteinExistence type="inferred from homology"/>
<evidence type="ECO:0000256" key="2">
    <source>
        <dbReference type="ARBA" id="ARBA00022598"/>
    </source>
</evidence>
<evidence type="ECO:0000256" key="6">
    <source>
        <dbReference type="ARBA" id="ARBA00025295"/>
    </source>
</evidence>
<feature type="domain" description="Amidase" evidence="9">
    <location>
        <begin position="24"/>
        <end position="464"/>
    </location>
</feature>
<dbReference type="PANTHER" id="PTHR11895">
    <property type="entry name" value="TRANSAMIDASE"/>
    <property type="match status" value="1"/>
</dbReference>
<evidence type="ECO:0000256" key="1">
    <source>
        <dbReference type="ARBA" id="ARBA00008069"/>
    </source>
</evidence>
<evidence type="ECO:0000256" key="8">
    <source>
        <dbReference type="HAMAP-Rule" id="MF_00120"/>
    </source>
</evidence>
<protein>
    <recommendedName>
        <fullName evidence="8">Glutamyl-tRNA(Gln) amidotransferase subunit A</fullName>
        <shortName evidence="8">Glu-ADT subunit A</shortName>
        <ecNumber evidence="8">6.3.5.7</ecNumber>
    </recommendedName>
</protein>
<keyword evidence="5 8" id="KW-0648">Protein biosynthesis</keyword>
<evidence type="ECO:0000259" key="9">
    <source>
        <dbReference type="Pfam" id="PF01425"/>
    </source>
</evidence>
<feature type="active site" description="Charge relay system" evidence="8">
    <location>
        <position position="154"/>
    </location>
</feature>
<comment type="catalytic activity">
    <reaction evidence="7 8">
        <text>L-glutamyl-tRNA(Gln) + L-glutamine + ATP + H2O = L-glutaminyl-tRNA(Gln) + L-glutamate + ADP + phosphate + H(+)</text>
        <dbReference type="Rhea" id="RHEA:17521"/>
        <dbReference type="Rhea" id="RHEA-COMP:9681"/>
        <dbReference type="Rhea" id="RHEA-COMP:9684"/>
        <dbReference type="ChEBI" id="CHEBI:15377"/>
        <dbReference type="ChEBI" id="CHEBI:15378"/>
        <dbReference type="ChEBI" id="CHEBI:29985"/>
        <dbReference type="ChEBI" id="CHEBI:30616"/>
        <dbReference type="ChEBI" id="CHEBI:43474"/>
        <dbReference type="ChEBI" id="CHEBI:58359"/>
        <dbReference type="ChEBI" id="CHEBI:78520"/>
        <dbReference type="ChEBI" id="CHEBI:78521"/>
        <dbReference type="ChEBI" id="CHEBI:456216"/>
        <dbReference type="EC" id="6.3.5.7"/>
    </reaction>
</comment>
<dbReference type="Pfam" id="PF01425">
    <property type="entry name" value="Amidase"/>
    <property type="match status" value="1"/>
</dbReference>
<keyword evidence="3 8" id="KW-0547">Nucleotide-binding</keyword>
<dbReference type="GO" id="GO:0030956">
    <property type="term" value="C:glutamyl-tRNA(Gln) amidotransferase complex"/>
    <property type="evidence" value="ECO:0007669"/>
    <property type="project" value="InterPro"/>
</dbReference>
<dbReference type="AlphaFoldDB" id="A0A1M5XZW6"/>
<dbReference type="SUPFAM" id="SSF75304">
    <property type="entry name" value="Amidase signature (AS) enzymes"/>
    <property type="match status" value="1"/>
</dbReference>
<dbReference type="InterPro" id="IPR036928">
    <property type="entry name" value="AS_sf"/>
</dbReference>
<dbReference type="PROSITE" id="PS00571">
    <property type="entry name" value="AMIDASES"/>
    <property type="match status" value="1"/>
</dbReference>
<reference evidence="10 11" key="1">
    <citation type="submission" date="2016-11" db="EMBL/GenBank/DDBJ databases">
        <authorList>
            <person name="Jaros S."/>
            <person name="Januszkiewicz K."/>
            <person name="Wedrychowicz H."/>
        </authorList>
    </citation>
    <scope>NUCLEOTIDE SEQUENCE [LARGE SCALE GENOMIC DNA]</scope>
    <source>
        <strain evidence="10 11">DSM 3089</strain>
    </source>
</reference>
<evidence type="ECO:0000313" key="10">
    <source>
        <dbReference type="EMBL" id="SHI05282.1"/>
    </source>
</evidence>
<dbReference type="GO" id="GO:0005524">
    <property type="term" value="F:ATP binding"/>
    <property type="evidence" value="ECO:0007669"/>
    <property type="project" value="UniProtKB-KW"/>
</dbReference>
<name>A0A1M5XZW6_9CLOT</name>
<accession>A0A1M5XZW6</accession>
<feature type="active site" description="Acyl-ester intermediate" evidence="8">
    <location>
        <position position="178"/>
    </location>
</feature>
<dbReference type="InterPro" id="IPR000120">
    <property type="entry name" value="Amidase"/>
</dbReference>
<evidence type="ECO:0000256" key="4">
    <source>
        <dbReference type="ARBA" id="ARBA00022840"/>
    </source>
</evidence>
<dbReference type="OrthoDB" id="9811471at2"/>
<dbReference type="GO" id="GO:0050567">
    <property type="term" value="F:glutaminyl-tRNA synthase (glutamine-hydrolyzing) activity"/>
    <property type="evidence" value="ECO:0007669"/>
    <property type="project" value="UniProtKB-UniRule"/>
</dbReference>
<sequence length="484" mass="53424">MELYSKRACELIELIRKKDISCVEVVQSFLNRIKEKDGSIGAFLYLDEEESIKEAKKNQESINKGNELGKLAGIPIGIKDNISVENMQTSCASKILEGYKSPYDATVIENIRKESGIIIGKTNMDELGLGSSNENSSVKSVKNPWNLNKVSGGSSGGSAAAVSSMEVPLAIGSETGGSVRQPASFCGVVGIKPTYGRVSRYGVVSFGSSLDQVGAFGKDVRDCALLTEVISGVDSKDSTSVNIPKKNYSENLNKDLRGIKIGVPKEVFNDLDSTVRNSFEESIKVLKENGAEIRYCSLSLNEYALATYYIISSAEVSSNLSRFDGIRFGRKAENYSNLEELYVNSRTEGFGEEVKRRIMLGTYVLSKGYKDEYYRKALKVRTLIKREFENIFKEVHTIILPTTSGVAFNLGEKRNNPMSMYLSDIYTVPANLAGIPAISVPCGFINGLPIGIQFLSNYFNEEMLFNLAYSYEQSTKWHNINPQL</sequence>
<dbReference type="STRING" id="1121306.SAMN02745196_02572"/>
<dbReference type="NCBIfam" id="TIGR00132">
    <property type="entry name" value="gatA"/>
    <property type="match status" value="1"/>
</dbReference>
<dbReference type="InterPro" id="IPR004412">
    <property type="entry name" value="GatA"/>
</dbReference>
<evidence type="ECO:0000256" key="3">
    <source>
        <dbReference type="ARBA" id="ARBA00022741"/>
    </source>
</evidence>
<evidence type="ECO:0000256" key="5">
    <source>
        <dbReference type="ARBA" id="ARBA00022917"/>
    </source>
</evidence>
<dbReference type="EC" id="6.3.5.7" evidence="8"/>
<keyword evidence="11" id="KW-1185">Reference proteome</keyword>
<dbReference type="GO" id="GO:0006412">
    <property type="term" value="P:translation"/>
    <property type="evidence" value="ECO:0007669"/>
    <property type="project" value="UniProtKB-UniRule"/>
</dbReference>
<feature type="active site" description="Charge relay system" evidence="8">
    <location>
        <position position="79"/>
    </location>
</feature>
<evidence type="ECO:0000313" key="11">
    <source>
        <dbReference type="Proteomes" id="UP000184526"/>
    </source>
</evidence>
<dbReference type="PANTHER" id="PTHR11895:SF151">
    <property type="entry name" value="GLUTAMYL-TRNA(GLN) AMIDOTRANSFERASE SUBUNIT A"/>
    <property type="match status" value="1"/>
</dbReference>
<comment type="similarity">
    <text evidence="1 8">Belongs to the amidase family. GatA subfamily.</text>
</comment>
<comment type="function">
    <text evidence="6 8">Allows the formation of correctly charged Gln-tRNA(Gln) through the transamidation of misacylated Glu-tRNA(Gln) in organisms which lack glutaminyl-tRNA synthetase. The reaction takes place in the presence of glutamine and ATP through an activated gamma-phospho-Glu-tRNA(Gln).</text>
</comment>
<dbReference type="GO" id="GO:0016740">
    <property type="term" value="F:transferase activity"/>
    <property type="evidence" value="ECO:0007669"/>
    <property type="project" value="UniProtKB-KW"/>
</dbReference>
<dbReference type="RefSeq" id="WP_072832418.1">
    <property type="nucleotide sequence ID" value="NZ_FQXP01000010.1"/>
</dbReference>
<gene>
    <name evidence="8" type="primary">gatA</name>
    <name evidence="10" type="ORF">SAMN02745196_02572</name>
</gene>
<keyword evidence="10" id="KW-0808">Transferase</keyword>
<dbReference type="InterPro" id="IPR023631">
    <property type="entry name" value="Amidase_dom"/>
</dbReference>
<comment type="subunit">
    <text evidence="8">Heterotrimer of A, B and C subunits.</text>
</comment>
<organism evidence="10 11">
    <name type="scientific">Clostridium collagenovorans DSM 3089</name>
    <dbReference type="NCBI Taxonomy" id="1121306"/>
    <lineage>
        <taxon>Bacteria</taxon>
        <taxon>Bacillati</taxon>
        <taxon>Bacillota</taxon>
        <taxon>Clostridia</taxon>
        <taxon>Eubacteriales</taxon>
        <taxon>Clostridiaceae</taxon>
        <taxon>Clostridium</taxon>
    </lineage>
</organism>
<dbReference type="EMBL" id="FQXP01000010">
    <property type="protein sequence ID" value="SHI05282.1"/>
    <property type="molecule type" value="Genomic_DNA"/>
</dbReference>
<keyword evidence="4 8" id="KW-0067">ATP-binding</keyword>